<keyword evidence="2" id="KW-0677">Repeat</keyword>
<dbReference type="Pfam" id="PF00400">
    <property type="entry name" value="WD40"/>
    <property type="match status" value="1"/>
</dbReference>
<dbReference type="InterPro" id="IPR015943">
    <property type="entry name" value="WD40/YVTN_repeat-like_dom_sf"/>
</dbReference>
<dbReference type="InterPro" id="IPR051362">
    <property type="entry name" value="WD_repeat_creC_regulators"/>
</dbReference>
<sequence>MALEGASKDNDVKVRFNIREGIYKQMPISEYFYPKRVPYVNQGPASTSTTVKTSITRIDDGDEDCDRVCFTVGRELFYFGYKSLVQPSQHLEFLDKRTYKGVQPTCHHINKFSASNETVKVAVGFTAGQVQVIDVKTKQSLQIMNEDRSVEKSRVTCVKWLPESENVLLSAHASGNMYTYDVSQPSTNALPIFHTQPHILGEGYTIYALKTKTTSSSTSSNGNGNNATTKNPLFKWIMATDGSGIHTFQFSPCGRFVAVAMQNGYLRVINHSTFEMHGCMKSYFGGLLSCSWSPDGRYIVTGGEDDLVNVWSFCEKCVIARGYGHRSWVSEVSFDPFCCFYPNDSDMKMFYGMPSVADLYPKHKALAGQDCANNNSCENVDNPTHSSTGMGDFVQRNNFSEDSRPHCNGEVGLMPHSNMRRLRTYSNVSKFSRLSIGLDPCSPPICYRFGSVGQDAHLCLWEIDENILFNSRKNRPTVLTTTQKRRPSVGSGGDCSAAYNSTTDSGSEVPVNGSSNSEYSSNGSYGQYHYYNNISGGNIDVSQLVTTAQSSNASNSGTSATLNLQKDKKHSRQNASNGVASKFATLGSHERKNKEGKEHKRNLSLPHFSFRSTSNQNGGASTKYGILNKKAQPPQLIKTLGTTLCPKLDETTLLEPLVCKKIAQSRITGINFMEDCIITTCQDGYLQLWKRPNPRATSPSPDKPK</sequence>
<protein>
    <submittedName>
        <fullName evidence="5">WD repeat-containing protein 20</fullName>
    </submittedName>
</protein>
<feature type="compositionally biased region" description="Low complexity" evidence="4">
    <location>
        <begin position="550"/>
        <end position="563"/>
    </location>
</feature>
<dbReference type="AlphaFoldDB" id="A0A6F9DXC2"/>
<dbReference type="PROSITE" id="PS50082">
    <property type="entry name" value="WD_REPEATS_2"/>
    <property type="match status" value="1"/>
</dbReference>
<reference evidence="5" key="1">
    <citation type="submission" date="2020-04" db="EMBL/GenBank/DDBJ databases">
        <authorList>
            <person name="Neveu A P."/>
        </authorList>
    </citation>
    <scope>NUCLEOTIDE SEQUENCE</scope>
    <source>
        <tissue evidence="5">Whole embryo</tissue>
    </source>
</reference>
<feature type="repeat" description="WD" evidence="3">
    <location>
        <begin position="280"/>
        <end position="312"/>
    </location>
</feature>
<feature type="compositionally biased region" description="Basic and acidic residues" evidence="4">
    <location>
        <begin position="588"/>
        <end position="598"/>
    </location>
</feature>
<feature type="compositionally biased region" description="Polar residues" evidence="4">
    <location>
        <begin position="610"/>
        <end position="620"/>
    </location>
</feature>
<proteinExistence type="evidence at transcript level"/>
<feature type="region of interest" description="Disordered" evidence="4">
    <location>
        <begin position="550"/>
        <end position="620"/>
    </location>
</feature>
<name>A0A6F9DXC2_9ASCI</name>
<dbReference type="PANTHER" id="PTHR14107:SF16">
    <property type="entry name" value="AT02583P"/>
    <property type="match status" value="1"/>
</dbReference>
<gene>
    <name evidence="5" type="primary">Wdr20</name>
</gene>
<evidence type="ECO:0000256" key="1">
    <source>
        <dbReference type="ARBA" id="ARBA00022574"/>
    </source>
</evidence>
<evidence type="ECO:0000313" key="5">
    <source>
        <dbReference type="EMBL" id="CAB3267688.1"/>
    </source>
</evidence>
<evidence type="ECO:0000256" key="3">
    <source>
        <dbReference type="PROSITE-ProRule" id="PRU00221"/>
    </source>
</evidence>
<feature type="region of interest" description="Disordered" evidence="4">
    <location>
        <begin position="480"/>
        <end position="520"/>
    </location>
</feature>
<organism evidence="5">
    <name type="scientific">Phallusia mammillata</name>
    <dbReference type="NCBI Taxonomy" id="59560"/>
    <lineage>
        <taxon>Eukaryota</taxon>
        <taxon>Metazoa</taxon>
        <taxon>Chordata</taxon>
        <taxon>Tunicata</taxon>
        <taxon>Ascidiacea</taxon>
        <taxon>Phlebobranchia</taxon>
        <taxon>Ascidiidae</taxon>
        <taxon>Phallusia</taxon>
    </lineage>
</organism>
<dbReference type="SMART" id="SM00320">
    <property type="entry name" value="WD40"/>
    <property type="match status" value="4"/>
</dbReference>
<dbReference type="Gene3D" id="2.130.10.10">
    <property type="entry name" value="YVTN repeat-like/Quinoprotein amine dehydrogenase"/>
    <property type="match status" value="2"/>
</dbReference>
<dbReference type="PANTHER" id="PTHR14107">
    <property type="entry name" value="WD REPEAT PROTEIN"/>
    <property type="match status" value="1"/>
</dbReference>
<dbReference type="InterPro" id="IPR001680">
    <property type="entry name" value="WD40_rpt"/>
</dbReference>
<dbReference type="EMBL" id="LR791826">
    <property type="protein sequence ID" value="CAB3267688.1"/>
    <property type="molecule type" value="mRNA"/>
</dbReference>
<dbReference type="InterPro" id="IPR036322">
    <property type="entry name" value="WD40_repeat_dom_sf"/>
</dbReference>
<evidence type="ECO:0000256" key="4">
    <source>
        <dbReference type="SAM" id="MobiDB-lite"/>
    </source>
</evidence>
<dbReference type="PROSITE" id="PS50294">
    <property type="entry name" value="WD_REPEATS_REGION"/>
    <property type="match status" value="1"/>
</dbReference>
<accession>A0A6F9DXC2</accession>
<evidence type="ECO:0000256" key="2">
    <source>
        <dbReference type="ARBA" id="ARBA00022737"/>
    </source>
</evidence>
<dbReference type="SUPFAM" id="SSF50978">
    <property type="entry name" value="WD40 repeat-like"/>
    <property type="match status" value="1"/>
</dbReference>
<keyword evidence="1 3" id="KW-0853">WD repeat</keyword>